<organism evidence="2 3">
    <name type="scientific">Eumeta variegata</name>
    <name type="common">Bagworm moth</name>
    <name type="synonym">Eumeta japonica</name>
    <dbReference type="NCBI Taxonomy" id="151549"/>
    <lineage>
        <taxon>Eukaryota</taxon>
        <taxon>Metazoa</taxon>
        <taxon>Ecdysozoa</taxon>
        <taxon>Arthropoda</taxon>
        <taxon>Hexapoda</taxon>
        <taxon>Insecta</taxon>
        <taxon>Pterygota</taxon>
        <taxon>Neoptera</taxon>
        <taxon>Endopterygota</taxon>
        <taxon>Lepidoptera</taxon>
        <taxon>Glossata</taxon>
        <taxon>Ditrysia</taxon>
        <taxon>Tineoidea</taxon>
        <taxon>Psychidae</taxon>
        <taxon>Oiketicinae</taxon>
        <taxon>Eumeta</taxon>
    </lineage>
</organism>
<comment type="caution">
    <text evidence="2">The sequence shown here is derived from an EMBL/GenBank/DDBJ whole genome shotgun (WGS) entry which is preliminary data.</text>
</comment>
<accession>A0A4C2A9C2</accession>
<name>A0A4C2A9C2_EUMVA</name>
<evidence type="ECO:0000313" key="3">
    <source>
        <dbReference type="Proteomes" id="UP000299102"/>
    </source>
</evidence>
<proteinExistence type="predicted"/>
<dbReference type="EMBL" id="BGZK01002681">
    <property type="protein sequence ID" value="GBP95779.1"/>
    <property type="molecule type" value="Genomic_DNA"/>
</dbReference>
<protein>
    <submittedName>
        <fullName evidence="2">Uncharacterized protein</fullName>
    </submittedName>
</protein>
<feature type="region of interest" description="Disordered" evidence="1">
    <location>
        <begin position="63"/>
        <end position="87"/>
    </location>
</feature>
<evidence type="ECO:0000313" key="2">
    <source>
        <dbReference type="EMBL" id="GBP95779.1"/>
    </source>
</evidence>
<keyword evidence="3" id="KW-1185">Reference proteome</keyword>
<sequence length="87" mass="9624">MTTDRKDSYIVVAEIHISRRLSLFMCVGVTFVRSRAASGVSQQTMSLLAALITHEFKLYAGPDTTSRSERANELGPNSHIMSRGIHT</sequence>
<dbReference type="Proteomes" id="UP000299102">
    <property type="component" value="Unassembled WGS sequence"/>
</dbReference>
<evidence type="ECO:0000256" key="1">
    <source>
        <dbReference type="SAM" id="MobiDB-lite"/>
    </source>
</evidence>
<dbReference type="AlphaFoldDB" id="A0A4C2A9C2"/>
<reference evidence="2 3" key="1">
    <citation type="journal article" date="2019" name="Commun. Biol.">
        <title>The bagworm genome reveals a unique fibroin gene that provides high tensile strength.</title>
        <authorList>
            <person name="Kono N."/>
            <person name="Nakamura H."/>
            <person name="Ohtoshi R."/>
            <person name="Tomita M."/>
            <person name="Numata K."/>
            <person name="Arakawa K."/>
        </authorList>
    </citation>
    <scope>NUCLEOTIDE SEQUENCE [LARGE SCALE GENOMIC DNA]</scope>
</reference>
<gene>
    <name evidence="2" type="ORF">EVAR_70995_1</name>
</gene>